<dbReference type="NCBIfam" id="TIGR01733">
    <property type="entry name" value="AA-adenyl-dom"/>
    <property type="match status" value="1"/>
</dbReference>
<feature type="transmembrane region" description="Helical" evidence="3">
    <location>
        <begin position="1152"/>
        <end position="1174"/>
    </location>
</feature>
<feature type="transmembrane region" description="Helical" evidence="3">
    <location>
        <begin position="630"/>
        <end position="652"/>
    </location>
</feature>
<keyword evidence="1" id="KW-0596">Phosphopantetheine</keyword>
<keyword evidence="2" id="KW-0597">Phosphoprotein</keyword>
<evidence type="ECO:0000256" key="3">
    <source>
        <dbReference type="SAM" id="Phobius"/>
    </source>
</evidence>
<dbReference type="InterPro" id="IPR020845">
    <property type="entry name" value="AMP-binding_CS"/>
</dbReference>
<dbReference type="Proteomes" id="UP001519363">
    <property type="component" value="Unassembled WGS sequence"/>
</dbReference>
<evidence type="ECO:0000313" key="5">
    <source>
        <dbReference type="EMBL" id="MBP2477301.1"/>
    </source>
</evidence>
<dbReference type="InterPro" id="IPR011004">
    <property type="entry name" value="Trimer_LpxA-like_sf"/>
</dbReference>
<feature type="transmembrane region" description="Helical" evidence="3">
    <location>
        <begin position="862"/>
        <end position="888"/>
    </location>
</feature>
<dbReference type="Gene3D" id="3.30.300.30">
    <property type="match status" value="1"/>
</dbReference>
<dbReference type="PROSITE" id="PS50075">
    <property type="entry name" value="CARRIER"/>
    <property type="match status" value="1"/>
</dbReference>
<dbReference type="EMBL" id="JAGIOO010000001">
    <property type="protein sequence ID" value="MBP2477301.1"/>
    <property type="molecule type" value="Genomic_DNA"/>
</dbReference>
<dbReference type="PANTHER" id="PTHR45527:SF1">
    <property type="entry name" value="FATTY ACID SYNTHASE"/>
    <property type="match status" value="1"/>
</dbReference>
<evidence type="ECO:0000256" key="2">
    <source>
        <dbReference type="ARBA" id="ARBA00022553"/>
    </source>
</evidence>
<dbReference type="InterPro" id="IPR010071">
    <property type="entry name" value="AA_adenyl_dom"/>
</dbReference>
<dbReference type="Pfam" id="PF00501">
    <property type="entry name" value="AMP-binding"/>
    <property type="match status" value="1"/>
</dbReference>
<dbReference type="Gene3D" id="2.160.10.10">
    <property type="entry name" value="Hexapeptide repeat proteins"/>
    <property type="match status" value="2"/>
</dbReference>
<dbReference type="PROSITE" id="PS00455">
    <property type="entry name" value="AMP_BINDING"/>
    <property type="match status" value="1"/>
</dbReference>
<dbReference type="InterPro" id="IPR045851">
    <property type="entry name" value="AMP-bd_C_sf"/>
</dbReference>
<dbReference type="SMART" id="SM00823">
    <property type="entry name" value="PKS_PP"/>
    <property type="match status" value="1"/>
</dbReference>
<dbReference type="SUPFAM" id="SSF51161">
    <property type="entry name" value="Trimeric LpxA-like enzymes"/>
    <property type="match status" value="2"/>
</dbReference>
<keyword evidence="3" id="KW-1133">Transmembrane helix</keyword>
<dbReference type="Gene3D" id="1.10.1200.10">
    <property type="entry name" value="ACP-like"/>
    <property type="match status" value="1"/>
</dbReference>
<dbReference type="PANTHER" id="PTHR45527">
    <property type="entry name" value="NONRIBOSOMAL PEPTIDE SYNTHETASE"/>
    <property type="match status" value="1"/>
</dbReference>
<feature type="transmembrane region" description="Helical" evidence="3">
    <location>
        <begin position="672"/>
        <end position="694"/>
    </location>
</feature>
<dbReference type="SUPFAM" id="SSF56801">
    <property type="entry name" value="Acetyl-CoA synthetase-like"/>
    <property type="match status" value="1"/>
</dbReference>
<keyword evidence="3" id="KW-0812">Transmembrane</keyword>
<keyword evidence="3" id="KW-0472">Membrane</keyword>
<protein>
    <submittedName>
        <fullName evidence="5">Non-ribosomal peptide synthetase-like protein</fullName>
    </submittedName>
</protein>
<comment type="caution">
    <text evidence="5">The sequence shown here is derived from an EMBL/GenBank/DDBJ whole genome shotgun (WGS) entry which is preliminary data.</text>
</comment>
<organism evidence="5 6">
    <name type="scientific">Crossiella equi</name>
    <dbReference type="NCBI Taxonomy" id="130796"/>
    <lineage>
        <taxon>Bacteria</taxon>
        <taxon>Bacillati</taxon>
        <taxon>Actinomycetota</taxon>
        <taxon>Actinomycetes</taxon>
        <taxon>Pseudonocardiales</taxon>
        <taxon>Pseudonocardiaceae</taxon>
        <taxon>Crossiella</taxon>
    </lineage>
</organism>
<feature type="transmembrane region" description="Helical" evidence="3">
    <location>
        <begin position="908"/>
        <end position="930"/>
    </location>
</feature>
<gene>
    <name evidence="5" type="ORF">JOF53_006173</name>
</gene>
<evidence type="ECO:0000259" key="4">
    <source>
        <dbReference type="PROSITE" id="PS50075"/>
    </source>
</evidence>
<evidence type="ECO:0000256" key="1">
    <source>
        <dbReference type="ARBA" id="ARBA00022450"/>
    </source>
</evidence>
<reference evidence="5 6" key="1">
    <citation type="submission" date="2021-03" db="EMBL/GenBank/DDBJ databases">
        <title>Sequencing the genomes of 1000 actinobacteria strains.</title>
        <authorList>
            <person name="Klenk H.-P."/>
        </authorList>
    </citation>
    <scope>NUCLEOTIDE SEQUENCE [LARGE SCALE GENOMIC DNA]</scope>
    <source>
        <strain evidence="5 6">DSM 44580</strain>
    </source>
</reference>
<keyword evidence="6" id="KW-1185">Reference proteome</keyword>
<dbReference type="InterPro" id="IPR009081">
    <property type="entry name" value="PP-bd_ACP"/>
</dbReference>
<dbReference type="NCBIfam" id="TIGR02353">
    <property type="entry name" value="NRPS_term_dom"/>
    <property type="match status" value="1"/>
</dbReference>
<dbReference type="InterPro" id="IPR012728">
    <property type="entry name" value="Pls/PosA_C"/>
</dbReference>
<dbReference type="InterPro" id="IPR000873">
    <property type="entry name" value="AMP-dep_synth/lig_dom"/>
</dbReference>
<dbReference type="CDD" id="cd05930">
    <property type="entry name" value="A_NRPS"/>
    <property type="match status" value="1"/>
</dbReference>
<accession>A0ABS5AL65</accession>
<sequence>MLTGHAQGVLTGPAPAVRTRPGERLHRLFERRCDELRARGGAVAVDTGAEEIGYDELDTRANRLARRLRALGVRAGDRVGLLLDRPPHAYAAMLAVLKLNAAYVPLDVGFPTARLAHILRDADVRRVLTLRTTLDLVSDVDDLPTELLCLDEFDTTREDGSRLTPAEAGEPVDGLCYLIYTSGTTGTPKGVAIEHAAICNFVRVAAQVYGLARGDRVYQGMTLAFDFSVEETWVPWLAGATLVPKPDGAPLLGAELREFLLAREVTALCCVPTLLATVDEDLPGLRFLLVSGEACPADLVTRWHRPGRRFLNVYGPTEATVTATWSVLAPDRPVTLGVPLPSYSVVVLDPDSPRALPPGAAGEIGIAGIGLAAGYLNRPDLTERAFVPDFLGLPDNPSGRIYRTGDLGRITEDGEVEYHGRIDTQVKVRGYRIETAEVEAVLLRAPGVAQAVVGTHSPDGGGTELVAYYRAREEVAEAELVAHLRRHLPGYMVPAYLERLAEIPMTTATKADRARLPAPSGRRVAAPGGHVAPVTETECRLAEALGEVLGLAEVSTAHHFFDDLGADSLLLARFRARVAALPGLPPVSMREVYLHPTVGRLAEHLATARPEAPVMAPAPEPPPRAGSLRYLLCGLAQTLLFLGYTYLNVLVFTVGLDYVDAAPGPLAAYPRAVVFTGGAFTVLCLAPVLLKWLLVGRWRPTTIPLWGLAYFRFWLVRTLTRANPLVLFAGSPVYTAYLRLLGARIGAGAVVFSRNVPSCPDLLTIGAGTVVRKDVWFACHRAGAGVVETGPVTLGAGVVVSEGTVLDIGTELGDGSRLGHASSLHTGQSVPPGEHWYGSPAEPAEWDHPEVEAARCGRARRLAYSCAQLAVLLLGTLPLTLLVLDVWVPSLLPTPADPLGSPTYLLGHLGWTALVFACAVPVGLLLVLLLPRLLNRAVRPGVVYPLYGLRYSVQRTVARLTNLRFFHTLFGDSSAIVPFLSALGYDLGRVIQSGSNFGVLQKHESPYLTRVGRGTMVSDGLSTMNVEFTSTSFSARQAVLGEHNFLGNNVFYPWRSRTGDNCLLATKVHVPVSGPVRSDTGLLGSPPFEIPRSVDRDRRFDHLRSEEEVRRRLPRKNRHNLVTALLYLFVLWVHLAGLSLLGLAVLSLRLHYGQIGVVVGSLAAVLFTTGWFVLVERCSLGFRRLRPRLCSIYQRPFWQHERYWKLSPGTFLRLFNGTPYKGLLWRLLGASVGRRLYDDGCSAPEKSLVTLGDDVVLNMGSTVQGHSLEDGTFKSDRITLGNGCVVGVGAFVHYGVVMGAGSRLAADAFLMKGEQVPPGADWAGNPAAQQRLAVTA</sequence>
<dbReference type="RefSeq" id="WP_209707396.1">
    <property type="nucleotide sequence ID" value="NZ_JAGIOO010000001.1"/>
</dbReference>
<dbReference type="InterPro" id="IPR025110">
    <property type="entry name" value="AMP-bd_C"/>
</dbReference>
<evidence type="ECO:0000313" key="6">
    <source>
        <dbReference type="Proteomes" id="UP001519363"/>
    </source>
</evidence>
<dbReference type="Pfam" id="PF00550">
    <property type="entry name" value="PP-binding"/>
    <property type="match status" value="1"/>
</dbReference>
<dbReference type="Pfam" id="PF13193">
    <property type="entry name" value="AMP-binding_C"/>
    <property type="match status" value="1"/>
</dbReference>
<dbReference type="InterPro" id="IPR036736">
    <property type="entry name" value="ACP-like_sf"/>
</dbReference>
<dbReference type="SUPFAM" id="SSF47336">
    <property type="entry name" value="ACP-like"/>
    <property type="match status" value="1"/>
</dbReference>
<feature type="transmembrane region" description="Helical" evidence="3">
    <location>
        <begin position="1121"/>
        <end position="1146"/>
    </location>
</feature>
<dbReference type="InterPro" id="IPR020806">
    <property type="entry name" value="PKS_PP-bd"/>
</dbReference>
<dbReference type="InterPro" id="IPR042099">
    <property type="entry name" value="ANL_N_sf"/>
</dbReference>
<name>A0ABS5AL65_9PSEU</name>
<proteinExistence type="predicted"/>
<feature type="domain" description="Carrier" evidence="4">
    <location>
        <begin position="532"/>
        <end position="609"/>
    </location>
</feature>
<dbReference type="Gene3D" id="3.40.50.12780">
    <property type="entry name" value="N-terminal domain of ligase-like"/>
    <property type="match status" value="1"/>
</dbReference>